<dbReference type="Pfam" id="PF00172">
    <property type="entry name" value="Zn_clus"/>
    <property type="match status" value="1"/>
</dbReference>
<evidence type="ECO:0000256" key="6">
    <source>
        <dbReference type="ARBA" id="ARBA00023242"/>
    </source>
</evidence>
<dbReference type="InterPro" id="IPR036864">
    <property type="entry name" value="Zn2-C6_fun-type_DNA-bd_sf"/>
</dbReference>
<evidence type="ECO:0000256" key="7">
    <source>
        <dbReference type="SAM" id="MobiDB-lite"/>
    </source>
</evidence>
<reference evidence="9" key="1">
    <citation type="submission" date="2023-06" db="EMBL/GenBank/DDBJ databases">
        <title>Genome-scale phylogeny and comparative genomics of the fungal order Sordariales.</title>
        <authorList>
            <consortium name="Lawrence Berkeley National Laboratory"/>
            <person name="Hensen N."/>
            <person name="Bonometti L."/>
            <person name="Westerberg I."/>
            <person name="Brannstrom I.O."/>
            <person name="Guillou S."/>
            <person name="Cros-Aarteil S."/>
            <person name="Calhoun S."/>
            <person name="Haridas S."/>
            <person name="Kuo A."/>
            <person name="Mondo S."/>
            <person name="Pangilinan J."/>
            <person name="Riley R."/>
            <person name="Labutti K."/>
            <person name="Andreopoulos B."/>
            <person name="Lipzen A."/>
            <person name="Chen C."/>
            <person name="Yanf M."/>
            <person name="Daum C."/>
            <person name="Ng V."/>
            <person name="Clum A."/>
            <person name="Steindorff A."/>
            <person name="Ohm R."/>
            <person name="Martin F."/>
            <person name="Silar P."/>
            <person name="Natvig D."/>
            <person name="Lalanne C."/>
            <person name="Gautier V."/>
            <person name="Ament-Velasquez S.L."/>
            <person name="Kruys A."/>
            <person name="Hutchinson M.I."/>
            <person name="Powell A.J."/>
            <person name="Barry K."/>
            <person name="Miller A.N."/>
            <person name="Grigoriev I.V."/>
            <person name="Debuchy R."/>
            <person name="Gladieux P."/>
            <person name="Thoren M.H."/>
            <person name="Johannesson H."/>
        </authorList>
    </citation>
    <scope>NUCLEOTIDE SEQUENCE</scope>
    <source>
        <strain evidence="9">CBS 540.89</strain>
    </source>
</reference>
<dbReference type="CDD" id="cd00067">
    <property type="entry name" value="GAL4"/>
    <property type="match status" value="1"/>
</dbReference>
<feature type="region of interest" description="Disordered" evidence="7">
    <location>
        <begin position="49"/>
        <end position="80"/>
    </location>
</feature>
<dbReference type="SMART" id="SM00906">
    <property type="entry name" value="Fungal_trans"/>
    <property type="match status" value="1"/>
</dbReference>
<comment type="subcellular location">
    <subcellularLocation>
        <location evidence="1">Nucleus</location>
    </subcellularLocation>
</comment>
<name>A0AA40K3P4_9PEZI</name>
<sequence>METVSQLSRRKACDLCFVKKIKCDMIKPQCSNCKQYSTECKTTAVRRRIGRPKATRQDTSASAEADSPDELEPAVSKVDSQQAAKIQGLESRLARIEEQLQQVLSVASAALASANRIPEPRSSRVLTLGTSSGEESDFDNCIRVCNSLPFPGSSADTSSGPSLSSTATSSPSEVIIRTASPNLPPLEEILPIINTYFSQINNAIPLFSQSEFMRMLHEWYTYPARRTNAVWAAVNIVLALGSWIPTTPIQDMDFAEAETAFKGYMNNAQTVLAELVTREQDLLGLQTLLGLVILYQTLANPKQGAVLIGAAVRLVHRLQMQSKNNIVVLYPAEQGLHRCRLFWIAYMLDKEISLRHHTPSIQLDADIDQDLPPSNPTDGVGDIYTADGLVRLNYFRLRVRLAHIHGRTYDMLYSTRSSKISMAERQARVIRLAYLLENWRSSIPAEMLPDAIMSRLGRTERILMSTLYGSFVACMVMVHGIWSQQAAWMKIVSDRSLAAIQESRTDERKSCVNQQPPLPSAWKRCVQISREYSQTLMQLPESDVNLWANVAALLSSLVIILTNMYQFPGHEDLEEDRQITRWLMQILDKVKDLCVLFPLNRMHIVVTDLNRRAEAAIATAQMKRQALQERLLLMSGQGIWSQEMTQPENAMDENQGQSMFWDTEPVDLGVTEMANILGPQTVVDWLDGQYPQGLDTGEVVS</sequence>
<keyword evidence="4" id="KW-0238">DNA-binding</keyword>
<keyword evidence="2" id="KW-0479">Metal-binding</keyword>
<dbReference type="InterPro" id="IPR050987">
    <property type="entry name" value="AtrR-like"/>
</dbReference>
<evidence type="ECO:0000259" key="8">
    <source>
        <dbReference type="PROSITE" id="PS50048"/>
    </source>
</evidence>
<dbReference type="InterPro" id="IPR007219">
    <property type="entry name" value="XnlR_reg_dom"/>
</dbReference>
<dbReference type="PANTHER" id="PTHR46910">
    <property type="entry name" value="TRANSCRIPTION FACTOR PDR1"/>
    <property type="match status" value="1"/>
</dbReference>
<dbReference type="GO" id="GO:0003677">
    <property type="term" value="F:DNA binding"/>
    <property type="evidence" value="ECO:0007669"/>
    <property type="project" value="UniProtKB-KW"/>
</dbReference>
<keyword evidence="5" id="KW-0804">Transcription</keyword>
<gene>
    <name evidence="9" type="ORF">B0T21DRAFT_358328</name>
</gene>
<dbReference type="PROSITE" id="PS50048">
    <property type="entry name" value="ZN2_CY6_FUNGAL_2"/>
    <property type="match status" value="1"/>
</dbReference>
<feature type="domain" description="Zn(2)-C6 fungal-type" evidence="8">
    <location>
        <begin position="12"/>
        <end position="42"/>
    </location>
</feature>
<evidence type="ECO:0000256" key="1">
    <source>
        <dbReference type="ARBA" id="ARBA00004123"/>
    </source>
</evidence>
<evidence type="ECO:0000256" key="4">
    <source>
        <dbReference type="ARBA" id="ARBA00023125"/>
    </source>
</evidence>
<dbReference type="AlphaFoldDB" id="A0AA40K3P4"/>
<organism evidence="9 10">
    <name type="scientific">Apiosordaria backusii</name>
    <dbReference type="NCBI Taxonomy" id="314023"/>
    <lineage>
        <taxon>Eukaryota</taxon>
        <taxon>Fungi</taxon>
        <taxon>Dikarya</taxon>
        <taxon>Ascomycota</taxon>
        <taxon>Pezizomycotina</taxon>
        <taxon>Sordariomycetes</taxon>
        <taxon>Sordariomycetidae</taxon>
        <taxon>Sordariales</taxon>
        <taxon>Lasiosphaeriaceae</taxon>
        <taxon>Apiosordaria</taxon>
    </lineage>
</organism>
<comment type="caution">
    <text evidence="9">The sequence shown here is derived from an EMBL/GenBank/DDBJ whole genome shotgun (WGS) entry which is preliminary data.</text>
</comment>
<dbReference type="GO" id="GO:0005634">
    <property type="term" value="C:nucleus"/>
    <property type="evidence" value="ECO:0007669"/>
    <property type="project" value="UniProtKB-SubCell"/>
</dbReference>
<dbReference type="SUPFAM" id="SSF57701">
    <property type="entry name" value="Zn2/Cys6 DNA-binding domain"/>
    <property type="match status" value="1"/>
</dbReference>
<keyword evidence="10" id="KW-1185">Reference proteome</keyword>
<dbReference type="GO" id="GO:0000981">
    <property type="term" value="F:DNA-binding transcription factor activity, RNA polymerase II-specific"/>
    <property type="evidence" value="ECO:0007669"/>
    <property type="project" value="InterPro"/>
</dbReference>
<evidence type="ECO:0000256" key="3">
    <source>
        <dbReference type="ARBA" id="ARBA00023015"/>
    </source>
</evidence>
<keyword evidence="6" id="KW-0539">Nucleus</keyword>
<dbReference type="GO" id="GO:0008270">
    <property type="term" value="F:zinc ion binding"/>
    <property type="evidence" value="ECO:0007669"/>
    <property type="project" value="InterPro"/>
</dbReference>
<evidence type="ECO:0000313" key="10">
    <source>
        <dbReference type="Proteomes" id="UP001172159"/>
    </source>
</evidence>
<dbReference type="CDD" id="cd12148">
    <property type="entry name" value="fungal_TF_MHR"/>
    <property type="match status" value="1"/>
</dbReference>
<dbReference type="EMBL" id="JAUKTV010000002">
    <property type="protein sequence ID" value="KAK0744764.1"/>
    <property type="molecule type" value="Genomic_DNA"/>
</dbReference>
<dbReference type="SMART" id="SM00066">
    <property type="entry name" value="GAL4"/>
    <property type="match status" value="1"/>
</dbReference>
<dbReference type="PANTHER" id="PTHR46910:SF37">
    <property type="entry name" value="ZN(II)2CYS6 TRANSCRIPTION FACTOR (EUROFUNG)"/>
    <property type="match status" value="1"/>
</dbReference>
<evidence type="ECO:0000256" key="2">
    <source>
        <dbReference type="ARBA" id="ARBA00022723"/>
    </source>
</evidence>
<accession>A0AA40K3P4</accession>
<proteinExistence type="predicted"/>
<dbReference type="GO" id="GO:0006351">
    <property type="term" value="P:DNA-templated transcription"/>
    <property type="evidence" value="ECO:0007669"/>
    <property type="project" value="InterPro"/>
</dbReference>
<evidence type="ECO:0000256" key="5">
    <source>
        <dbReference type="ARBA" id="ARBA00023163"/>
    </source>
</evidence>
<dbReference type="Gene3D" id="4.10.240.10">
    <property type="entry name" value="Zn(2)-C6 fungal-type DNA-binding domain"/>
    <property type="match status" value="1"/>
</dbReference>
<dbReference type="Proteomes" id="UP001172159">
    <property type="component" value="Unassembled WGS sequence"/>
</dbReference>
<protein>
    <submittedName>
        <fullName evidence="9">Fungal-specific transcription factor domain-containing protein</fullName>
    </submittedName>
</protein>
<dbReference type="InterPro" id="IPR001138">
    <property type="entry name" value="Zn2Cys6_DnaBD"/>
</dbReference>
<evidence type="ECO:0000313" key="9">
    <source>
        <dbReference type="EMBL" id="KAK0744764.1"/>
    </source>
</evidence>
<keyword evidence="3" id="KW-0805">Transcription regulation</keyword>
<dbReference type="Pfam" id="PF04082">
    <property type="entry name" value="Fungal_trans"/>
    <property type="match status" value="1"/>
</dbReference>